<dbReference type="InterPro" id="IPR011006">
    <property type="entry name" value="CheY-like_superfamily"/>
</dbReference>
<dbReference type="SUPFAM" id="SSF52172">
    <property type="entry name" value="CheY-like"/>
    <property type="match status" value="1"/>
</dbReference>
<dbReference type="SMART" id="SM00448">
    <property type="entry name" value="REC"/>
    <property type="match status" value="1"/>
</dbReference>
<feature type="modified residue" description="4-aspartylphosphate" evidence="6">
    <location>
        <position position="36"/>
    </location>
</feature>
<dbReference type="PROSITE" id="PS50110">
    <property type="entry name" value="RESPONSE_REGULATORY"/>
    <property type="match status" value="1"/>
</dbReference>
<sequence>MQILFENNGYEVYVAHNGEDGWQTFLLENPVVVVLDLMLPGMDGFEVLEKIRSTDAEVGIVILTARGEVENKIRGLKKGADDYLPKPFHLDELLARVEAVARRVRKTDLLKIGPLTFDMKSKILSFPDGRETILSDRESALLYHLYVNMRKVVSRDELLKEVWGNNSYISRNIVDVYIKYLRDKFGEYADFIKTVRGTGYVLDA</sequence>
<dbReference type="EMBL" id="CP000812">
    <property type="protein sequence ID" value="ABV33568.1"/>
    <property type="molecule type" value="Genomic_DNA"/>
</dbReference>
<dbReference type="RefSeq" id="WP_012003049.1">
    <property type="nucleotide sequence ID" value="NC_009828.1"/>
</dbReference>
<dbReference type="InterPro" id="IPR016032">
    <property type="entry name" value="Sig_transdc_resp-reg_C-effctor"/>
</dbReference>
<dbReference type="GO" id="GO:0000976">
    <property type="term" value="F:transcription cis-regulatory region binding"/>
    <property type="evidence" value="ECO:0007669"/>
    <property type="project" value="TreeGrafter"/>
</dbReference>
<evidence type="ECO:0000259" key="9">
    <source>
        <dbReference type="PROSITE" id="PS51755"/>
    </source>
</evidence>
<dbReference type="Pfam" id="PF00072">
    <property type="entry name" value="Response_reg"/>
    <property type="match status" value="1"/>
</dbReference>
<evidence type="ECO:0000256" key="6">
    <source>
        <dbReference type="PROSITE-ProRule" id="PRU00169"/>
    </source>
</evidence>
<dbReference type="CDD" id="cd00383">
    <property type="entry name" value="trans_reg_C"/>
    <property type="match status" value="1"/>
</dbReference>
<dbReference type="Gene3D" id="1.10.10.10">
    <property type="entry name" value="Winged helix-like DNA-binding domain superfamily/Winged helix DNA-binding domain"/>
    <property type="match status" value="1"/>
</dbReference>
<dbReference type="KEGG" id="tle:Tlet_1002"/>
<evidence type="ECO:0000256" key="4">
    <source>
        <dbReference type="ARBA" id="ARBA00023125"/>
    </source>
</evidence>
<dbReference type="Proteomes" id="UP000002016">
    <property type="component" value="Chromosome"/>
</dbReference>
<feature type="domain" description="Response regulatory" evidence="8">
    <location>
        <begin position="1"/>
        <end position="101"/>
    </location>
</feature>
<evidence type="ECO:0000313" key="11">
    <source>
        <dbReference type="Proteomes" id="UP000002016"/>
    </source>
</evidence>
<dbReference type="SMART" id="SM00862">
    <property type="entry name" value="Trans_reg_C"/>
    <property type="match status" value="1"/>
</dbReference>
<dbReference type="InterPro" id="IPR039420">
    <property type="entry name" value="WalR-like"/>
</dbReference>
<dbReference type="InterPro" id="IPR036388">
    <property type="entry name" value="WH-like_DNA-bd_sf"/>
</dbReference>
<keyword evidence="5" id="KW-0804">Transcription</keyword>
<dbReference type="PROSITE" id="PS51755">
    <property type="entry name" value="OMPR_PHOB"/>
    <property type="match status" value="1"/>
</dbReference>
<dbReference type="GO" id="GO:0006355">
    <property type="term" value="P:regulation of DNA-templated transcription"/>
    <property type="evidence" value="ECO:0007669"/>
    <property type="project" value="InterPro"/>
</dbReference>
<keyword evidence="4 7" id="KW-0238">DNA-binding</keyword>
<evidence type="ECO:0000256" key="3">
    <source>
        <dbReference type="ARBA" id="ARBA00023015"/>
    </source>
</evidence>
<dbReference type="InterPro" id="IPR001867">
    <property type="entry name" value="OmpR/PhoB-type_DNA-bd"/>
</dbReference>
<proteinExistence type="predicted"/>
<evidence type="ECO:0000256" key="7">
    <source>
        <dbReference type="PROSITE-ProRule" id="PRU01091"/>
    </source>
</evidence>
<dbReference type="Gene3D" id="3.40.50.2300">
    <property type="match status" value="1"/>
</dbReference>
<reference evidence="10 11" key="1">
    <citation type="submission" date="2007-08" db="EMBL/GenBank/DDBJ databases">
        <title>Complete sequence of Thermotoga lettingae TMO.</title>
        <authorList>
            <consortium name="US DOE Joint Genome Institute"/>
            <person name="Copeland A."/>
            <person name="Lucas S."/>
            <person name="Lapidus A."/>
            <person name="Barry K."/>
            <person name="Glavina del Rio T."/>
            <person name="Dalin E."/>
            <person name="Tice H."/>
            <person name="Pitluck S."/>
            <person name="Foster B."/>
            <person name="Bruce D."/>
            <person name="Schmutz J."/>
            <person name="Larimer F."/>
            <person name="Land M."/>
            <person name="Hauser L."/>
            <person name="Kyrpides N."/>
            <person name="Mikhailova N."/>
            <person name="Nelson K."/>
            <person name="Gogarten J.P."/>
            <person name="Noll K."/>
            <person name="Richardson P."/>
        </authorList>
    </citation>
    <scope>NUCLEOTIDE SEQUENCE [LARGE SCALE GENOMIC DNA]</scope>
    <source>
        <strain evidence="11">ATCC BAA-301 / DSM 14385 / NBRC 107922 / TMO</strain>
    </source>
</reference>
<evidence type="ECO:0000256" key="2">
    <source>
        <dbReference type="ARBA" id="ARBA00023012"/>
    </source>
</evidence>
<keyword evidence="1 6" id="KW-0597">Phosphoprotein</keyword>
<evidence type="ECO:0000313" key="10">
    <source>
        <dbReference type="EMBL" id="ABV33568.1"/>
    </source>
</evidence>
<feature type="DNA-binding region" description="OmpR/PhoB-type" evidence="7">
    <location>
        <begin position="107"/>
        <end position="204"/>
    </location>
</feature>
<keyword evidence="3" id="KW-0805">Transcription regulation</keyword>
<dbReference type="eggNOG" id="COG0745">
    <property type="taxonomic scope" value="Bacteria"/>
</dbReference>
<dbReference type="AlphaFoldDB" id="A8F5Y4"/>
<keyword evidence="2" id="KW-0902">Two-component regulatory system</keyword>
<dbReference type="STRING" id="416591.Tlet_1002"/>
<keyword evidence="11" id="KW-1185">Reference proteome</keyword>
<accession>A8F5Y4</accession>
<dbReference type="Gene3D" id="6.10.250.690">
    <property type="match status" value="1"/>
</dbReference>
<evidence type="ECO:0000259" key="8">
    <source>
        <dbReference type="PROSITE" id="PS50110"/>
    </source>
</evidence>
<feature type="domain" description="OmpR/PhoB-type" evidence="9">
    <location>
        <begin position="107"/>
        <end position="204"/>
    </location>
</feature>
<reference evidence="10 11" key="2">
    <citation type="journal article" date="2009" name="Proc. Natl. Acad. Sci. U.S.A.">
        <title>On the chimeric nature, thermophilic origin, and phylogenetic placement of the Thermotogales.</title>
        <authorList>
            <person name="Zhaxybayeva O."/>
            <person name="Swithers K.S."/>
            <person name="Lapierre P."/>
            <person name="Fournier G.P."/>
            <person name="Bickhart D.M."/>
            <person name="DeBoy R.T."/>
            <person name="Nelson K.E."/>
            <person name="Nesbo C.L."/>
            <person name="Doolittle W.F."/>
            <person name="Gogarten J.P."/>
            <person name="Noll K.M."/>
        </authorList>
    </citation>
    <scope>NUCLEOTIDE SEQUENCE [LARGE SCALE GENOMIC DNA]</scope>
    <source>
        <strain evidence="11">ATCC BAA-301 / DSM 14385 / NBRC 107922 / TMO</strain>
    </source>
</reference>
<dbReference type="GO" id="GO:0005829">
    <property type="term" value="C:cytosol"/>
    <property type="evidence" value="ECO:0007669"/>
    <property type="project" value="TreeGrafter"/>
</dbReference>
<organism evidence="10 11">
    <name type="scientific">Pseudothermotoga lettingae (strain ATCC BAA-301 / DSM 14385 / NBRC 107922 / TMO)</name>
    <name type="common">Thermotoga lettingae</name>
    <dbReference type="NCBI Taxonomy" id="416591"/>
    <lineage>
        <taxon>Bacteria</taxon>
        <taxon>Thermotogati</taxon>
        <taxon>Thermotogota</taxon>
        <taxon>Thermotogae</taxon>
        <taxon>Thermotogales</taxon>
        <taxon>Thermotogaceae</taxon>
        <taxon>Pseudothermotoga</taxon>
    </lineage>
</organism>
<dbReference type="PANTHER" id="PTHR48111">
    <property type="entry name" value="REGULATOR OF RPOS"/>
    <property type="match status" value="1"/>
</dbReference>
<dbReference type="PANTHER" id="PTHR48111:SF1">
    <property type="entry name" value="TWO-COMPONENT RESPONSE REGULATOR ORR33"/>
    <property type="match status" value="1"/>
</dbReference>
<evidence type="ECO:0000256" key="1">
    <source>
        <dbReference type="ARBA" id="ARBA00022553"/>
    </source>
</evidence>
<dbReference type="HOGENOM" id="CLU_000445_30_1_0"/>
<dbReference type="InterPro" id="IPR001789">
    <property type="entry name" value="Sig_transdc_resp-reg_receiver"/>
</dbReference>
<dbReference type="GO" id="GO:0032993">
    <property type="term" value="C:protein-DNA complex"/>
    <property type="evidence" value="ECO:0007669"/>
    <property type="project" value="TreeGrafter"/>
</dbReference>
<dbReference type="SUPFAM" id="SSF46894">
    <property type="entry name" value="C-terminal effector domain of the bipartite response regulators"/>
    <property type="match status" value="1"/>
</dbReference>
<name>A8F5Y4_PSELT</name>
<evidence type="ECO:0000256" key="5">
    <source>
        <dbReference type="ARBA" id="ARBA00023163"/>
    </source>
</evidence>
<dbReference type="Pfam" id="PF00486">
    <property type="entry name" value="Trans_reg_C"/>
    <property type="match status" value="1"/>
</dbReference>
<dbReference type="GO" id="GO:0000156">
    <property type="term" value="F:phosphorelay response regulator activity"/>
    <property type="evidence" value="ECO:0007669"/>
    <property type="project" value="TreeGrafter"/>
</dbReference>
<gene>
    <name evidence="10" type="ordered locus">Tlet_1002</name>
</gene>
<protein>
    <submittedName>
        <fullName evidence="10">Two component transcriptional regulator, winged helix family</fullName>
    </submittedName>
</protein>